<keyword evidence="2" id="KW-0472">Membrane</keyword>
<dbReference type="AlphaFoldDB" id="A0A6G8PUC6"/>
<dbReference type="EMBL" id="CP045121">
    <property type="protein sequence ID" value="QIN77571.1"/>
    <property type="molecule type" value="Genomic_DNA"/>
</dbReference>
<keyword evidence="2" id="KW-1133">Transmembrane helix</keyword>
<feature type="transmembrane region" description="Helical" evidence="2">
    <location>
        <begin position="91"/>
        <end position="112"/>
    </location>
</feature>
<dbReference type="SUPFAM" id="SSF52799">
    <property type="entry name" value="(Phosphotyrosine protein) phosphatases II"/>
    <property type="match status" value="1"/>
</dbReference>
<keyword evidence="4" id="KW-1185">Reference proteome</keyword>
<evidence type="ECO:0000256" key="1">
    <source>
        <dbReference type="SAM" id="MobiDB-lite"/>
    </source>
</evidence>
<sequence>MVDAMQGSRPVRGWRRWLLRLAFLLFFGFAGGVLYLLFFLVPFEQWLADRGTSQGAVDVALAALVFGWALISVCATAFFSWFFLSRGRAVPAGLGVLGITALASLATFYFLLDTDFMVALGEMTEENIEGERFTYGSYPDARRIEELKDEGYDGVITLLNPDIPFENVLLKKELGNGEEAGIPIHSYPMLPWISDNESALREIEELTAGDEKRYYVHCYLGKHRVDYVRQMLDGAGETPAPEKLEPLPEAFERGRLVPFDGEQVVLGPYPTEEEWFNFVVRRDVEEVISTLDPENPDDAPWIEEERRIAEENGLTFTLRTLDAESPDPKDAQEIAAYAKSRGGKVYVHDFLESERFRALEAALRYAPSGTERDAASRPAGSRERSPNS</sequence>
<feature type="region of interest" description="Disordered" evidence="1">
    <location>
        <begin position="367"/>
        <end position="388"/>
    </location>
</feature>
<dbReference type="Gene3D" id="3.90.190.10">
    <property type="entry name" value="Protein tyrosine phosphatase superfamily"/>
    <property type="match status" value="2"/>
</dbReference>
<reference evidence="3 4" key="1">
    <citation type="submission" date="2019-10" db="EMBL/GenBank/DDBJ databases">
        <title>Rubrobacter sp nov SCSIO 52915 isolated from a deep-sea sediment in the South China Sea.</title>
        <authorList>
            <person name="Chen R.W."/>
        </authorList>
    </citation>
    <scope>NUCLEOTIDE SEQUENCE [LARGE SCALE GENOMIC DNA]</scope>
    <source>
        <strain evidence="3 4">SCSIO 52915</strain>
    </source>
</reference>
<dbReference type="RefSeq" id="WP_166395251.1">
    <property type="nucleotide sequence ID" value="NZ_CP045121.1"/>
</dbReference>
<evidence type="ECO:0000313" key="3">
    <source>
        <dbReference type="EMBL" id="QIN77571.1"/>
    </source>
</evidence>
<dbReference type="InterPro" id="IPR029021">
    <property type="entry name" value="Prot-tyrosine_phosphatase-like"/>
</dbReference>
<feature type="compositionally biased region" description="Basic and acidic residues" evidence="1">
    <location>
        <begin position="370"/>
        <end position="388"/>
    </location>
</feature>
<feature type="transmembrane region" description="Helical" evidence="2">
    <location>
        <begin position="21"/>
        <end position="41"/>
    </location>
</feature>
<gene>
    <name evidence="3" type="ORF">GBA65_02545</name>
</gene>
<evidence type="ECO:0000256" key="2">
    <source>
        <dbReference type="SAM" id="Phobius"/>
    </source>
</evidence>
<protein>
    <submittedName>
        <fullName evidence="3">Uncharacterized protein</fullName>
    </submittedName>
</protein>
<proteinExistence type="predicted"/>
<feature type="transmembrane region" description="Helical" evidence="2">
    <location>
        <begin position="61"/>
        <end position="84"/>
    </location>
</feature>
<accession>A0A6G8PUC6</accession>
<keyword evidence="2" id="KW-0812">Transmembrane</keyword>
<evidence type="ECO:0000313" key="4">
    <source>
        <dbReference type="Proteomes" id="UP000502706"/>
    </source>
</evidence>
<dbReference type="Proteomes" id="UP000502706">
    <property type="component" value="Chromosome"/>
</dbReference>
<dbReference type="KEGG" id="rmar:GBA65_02545"/>
<organism evidence="3 4">
    <name type="scientific">Rubrobacter marinus</name>
    <dbReference type="NCBI Taxonomy" id="2653852"/>
    <lineage>
        <taxon>Bacteria</taxon>
        <taxon>Bacillati</taxon>
        <taxon>Actinomycetota</taxon>
        <taxon>Rubrobacteria</taxon>
        <taxon>Rubrobacterales</taxon>
        <taxon>Rubrobacteraceae</taxon>
        <taxon>Rubrobacter</taxon>
    </lineage>
</organism>
<name>A0A6G8PUC6_9ACTN</name>